<dbReference type="Proteomes" id="UP000626092">
    <property type="component" value="Unassembled WGS sequence"/>
</dbReference>
<gene>
    <name evidence="3" type="ORF">RHSIM_RhsimUnG0010200</name>
</gene>
<dbReference type="InterPro" id="IPR000477">
    <property type="entry name" value="RT_dom"/>
</dbReference>
<comment type="caution">
    <text evidence="3">The sequence shown here is derived from an EMBL/GenBank/DDBJ whole genome shotgun (WGS) entry which is preliminary data.</text>
</comment>
<evidence type="ECO:0000313" key="4">
    <source>
        <dbReference type="Proteomes" id="UP000626092"/>
    </source>
</evidence>
<dbReference type="Gene3D" id="3.60.10.10">
    <property type="entry name" value="Endonuclease/exonuclease/phosphatase"/>
    <property type="match status" value="1"/>
</dbReference>
<evidence type="ECO:0000256" key="1">
    <source>
        <dbReference type="SAM" id="MobiDB-lite"/>
    </source>
</evidence>
<accession>A0A834FXW3</accession>
<dbReference type="OrthoDB" id="1165760at2759"/>
<evidence type="ECO:0000259" key="2">
    <source>
        <dbReference type="PROSITE" id="PS50878"/>
    </source>
</evidence>
<dbReference type="InterPro" id="IPR036691">
    <property type="entry name" value="Endo/exonu/phosph_ase_sf"/>
</dbReference>
<feature type="region of interest" description="Disordered" evidence="1">
    <location>
        <begin position="1061"/>
        <end position="1091"/>
    </location>
</feature>
<evidence type="ECO:0000313" key="3">
    <source>
        <dbReference type="EMBL" id="KAF7116955.1"/>
    </source>
</evidence>
<feature type="domain" description="Reverse transcriptase" evidence="2">
    <location>
        <begin position="426"/>
        <end position="708"/>
    </location>
</feature>
<proteinExistence type="predicted"/>
<dbReference type="CDD" id="cd01650">
    <property type="entry name" value="RT_nLTR_like"/>
    <property type="match status" value="1"/>
</dbReference>
<dbReference type="SUPFAM" id="SSF56219">
    <property type="entry name" value="DNase I-like"/>
    <property type="match status" value="1"/>
</dbReference>
<name>A0A834FXW3_RHOSS</name>
<dbReference type="PANTHER" id="PTHR33116">
    <property type="entry name" value="REVERSE TRANSCRIPTASE ZINC-BINDING DOMAIN-CONTAINING PROTEIN-RELATED-RELATED"/>
    <property type="match status" value="1"/>
</dbReference>
<dbReference type="AlphaFoldDB" id="A0A834FXW3"/>
<reference evidence="3" key="1">
    <citation type="submission" date="2019-11" db="EMBL/GenBank/DDBJ databases">
        <authorList>
            <person name="Liu Y."/>
            <person name="Hou J."/>
            <person name="Li T.-Q."/>
            <person name="Guan C.-H."/>
            <person name="Wu X."/>
            <person name="Wu H.-Z."/>
            <person name="Ling F."/>
            <person name="Zhang R."/>
            <person name="Shi X.-G."/>
            <person name="Ren J.-P."/>
            <person name="Chen E.-F."/>
            <person name="Sun J.-M."/>
        </authorList>
    </citation>
    <scope>NUCLEOTIDE SEQUENCE</scope>
    <source>
        <strain evidence="3">Adult_tree_wgs_1</strain>
        <tissue evidence="3">Leaves</tissue>
    </source>
</reference>
<keyword evidence="4" id="KW-1185">Reference proteome</keyword>
<dbReference type="PANTHER" id="PTHR33116:SF86">
    <property type="entry name" value="REVERSE TRANSCRIPTASE DOMAIN-CONTAINING PROTEIN"/>
    <property type="match status" value="1"/>
</dbReference>
<sequence length="1091" mass="125576">MQNGFWVDPIGLSGGLGIFWNDSVAFEVFKFGNFFVDMKVKCLSSSFSWHLINVYLSPDDGVRFQQFHSLSDHIRSLNSEVVIWGDFNDVLDPNEKRGGIQRDRGSLVRFQSFLEDCGLADLGFTGYPFTWRNNRQGDEFIESRLDRALVSSQWYLQYNQASVEHLDCVGSDHKALLLKTMMGGKRRATPFRFDARWFEYEEVQTIVQHQWDQSISGSRLFSLNQKIKNCTLALKSWRVKQNLNSRRKIDQVTAEVKVLESEGRELHLERISALEDQLAREWEQEELYWKQKSHKKWLKLGDRNTSYFHASTVERRRRNHVSGIENEQGVWVSDQQSIATEFQKFFTILYVSEGVHDVQQVTSSIPTRITAEMNNRLLKPFSTGEIKTALFAMHPNKAPGYDGMTAGFFQQYWDIVGVDLCRAVRSFFHDGRMLGSVNRTQIVLIPKVHTPTKVSQFRPISLCTTVYKLIAKVLANRLRPFLHAIISENQSAFVGGRQITDNVLLAHELTHYIKHKRSGSQGVAAFKLDMAKAYDRVEWSYLERVMAKLGFHQKWIGWVMECIRTVSFSITVNGEPGETFLPSRGIRQGCPLSPYLFLLCGEGFSALFKDFLSKKMLRGFRINYHCPVISHLLFADDSIIFCRASDQDCEALYRILDLYEAASGQKVNKEKSSVFFSPNTPIQRRNLLAAKVGITMEATGARYLGLPVFHGNSKRDLFSYVKDNTIKRLRRWKDNQVNHAGREVLLKSVVLSLPNYAMSCFRLPKTILQQISSEVSRFWWGSKEGERKIHWVKWDKLSLCKGDGGLGLRDMESFNKALLAKQGWKLISGESSLFRQIFKGRYFPRSSFWHAKITDQSSWAWRSIVWARELIDKGWRWQVHSGNEIRVWEDPWLPRHTNCKIDRHTMRRNDIETVADLIDSSTKTWKAALVREVFSSEDADLILSIPISFTNRRDRKIWHPSLNGSFSVKSAYRLAREGTDTHGNIHMGQTSSSGVLPTVWKKLWGLQIHPKVKLFMWKCFNNAMATNVALVERKVRLDPKDIPPDYGDWRHSYSVSMHVGKPGDTPPEGCPAKPVLAISSEPVDTQTYPHQ</sequence>
<dbReference type="InterPro" id="IPR043502">
    <property type="entry name" value="DNA/RNA_pol_sf"/>
</dbReference>
<organism evidence="3 4">
    <name type="scientific">Rhododendron simsii</name>
    <name type="common">Sims's rhododendron</name>
    <dbReference type="NCBI Taxonomy" id="118357"/>
    <lineage>
        <taxon>Eukaryota</taxon>
        <taxon>Viridiplantae</taxon>
        <taxon>Streptophyta</taxon>
        <taxon>Embryophyta</taxon>
        <taxon>Tracheophyta</taxon>
        <taxon>Spermatophyta</taxon>
        <taxon>Magnoliopsida</taxon>
        <taxon>eudicotyledons</taxon>
        <taxon>Gunneridae</taxon>
        <taxon>Pentapetalae</taxon>
        <taxon>asterids</taxon>
        <taxon>Ericales</taxon>
        <taxon>Ericaceae</taxon>
        <taxon>Ericoideae</taxon>
        <taxon>Rhodoreae</taxon>
        <taxon>Rhododendron</taxon>
    </lineage>
</organism>
<dbReference type="SUPFAM" id="SSF56672">
    <property type="entry name" value="DNA/RNA polymerases"/>
    <property type="match status" value="1"/>
</dbReference>
<dbReference type="EMBL" id="WJXA01000031">
    <property type="protein sequence ID" value="KAF7116955.1"/>
    <property type="molecule type" value="Genomic_DNA"/>
</dbReference>
<feature type="compositionally biased region" description="Polar residues" evidence="1">
    <location>
        <begin position="1082"/>
        <end position="1091"/>
    </location>
</feature>
<protein>
    <recommendedName>
        <fullName evidence="2">Reverse transcriptase domain-containing protein</fullName>
    </recommendedName>
</protein>
<dbReference type="Pfam" id="PF00078">
    <property type="entry name" value="RVT_1"/>
    <property type="match status" value="1"/>
</dbReference>
<dbReference type="PROSITE" id="PS50878">
    <property type="entry name" value="RT_POL"/>
    <property type="match status" value="1"/>
</dbReference>